<sequence length="409" mass="43702">MTDPNEPAGADGAHDAPDHHEATEARDDDLLPPRGSERHHTGAPSPSDDGAATSAVGATGATGSGLDGDTDADLDDDNDNDADGEEPKKKAGCLKVGCLTLLSMALVAVLAVGGFAAYLNWKLDNNIQRSNMIPDSAGQPTRRAEAGDALNILLMGSDSRSTNLNDASRSDVIQLVHISDDRKSVQVIHFPRDLYVSIPGHGKNKINAAYAYGGEQLLILTLQNLLGIKIDHAAQIGFEGFAKLTDTVGGVDLYVSQPYSEGSFGTWDVGWHHMNGQQALGFVRERHQLKEGDIDRGRNQQAWIKAVMAKTLKAGTLLNPVKLNTIVDDLTADKNLRVDQDMPVQSLGFSLRNLRMGNVSFYTAPFTGFGSDPVAGSIDIVDEPKMKELGNAVATDDFSKYTGSANPLR</sequence>
<evidence type="ECO:0000259" key="4">
    <source>
        <dbReference type="Pfam" id="PF03816"/>
    </source>
</evidence>
<dbReference type="PANTHER" id="PTHR33392">
    <property type="entry name" value="POLYISOPRENYL-TEICHOIC ACID--PEPTIDOGLYCAN TEICHOIC ACID TRANSFERASE TAGU"/>
    <property type="match status" value="1"/>
</dbReference>
<organism evidence="5 6">
    <name type="scientific">Calidifontibacter indicus</name>
    <dbReference type="NCBI Taxonomy" id="419650"/>
    <lineage>
        <taxon>Bacteria</taxon>
        <taxon>Bacillati</taxon>
        <taxon>Actinomycetota</taxon>
        <taxon>Actinomycetes</taxon>
        <taxon>Micrococcales</taxon>
        <taxon>Dermacoccaceae</taxon>
        <taxon>Calidifontibacter</taxon>
    </lineage>
</organism>
<reference evidence="5 6" key="1">
    <citation type="submission" date="2018-08" db="EMBL/GenBank/DDBJ databases">
        <title>Sequencing the genomes of 1000 actinobacteria strains.</title>
        <authorList>
            <person name="Klenk H.-P."/>
        </authorList>
    </citation>
    <scope>NUCLEOTIDE SEQUENCE [LARGE SCALE GENOMIC DNA]</scope>
    <source>
        <strain evidence="5 6">DSM 22967</strain>
    </source>
</reference>
<dbReference type="Gene3D" id="3.40.630.190">
    <property type="entry name" value="LCP protein"/>
    <property type="match status" value="1"/>
</dbReference>
<keyword evidence="3" id="KW-0472">Membrane</keyword>
<keyword evidence="3" id="KW-1133">Transmembrane helix</keyword>
<accession>A0A3D9UW97</accession>
<dbReference type="Pfam" id="PF03816">
    <property type="entry name" value="LytR_cpsA_psr"/>
    <property type="match status" value="1"/>
</dbReference>
<feature type="compositionally biased region" description="Basic and acidic residues" evidence="2">
    <location>
        <begin position="12"/>
        <end position="40"/>
    </location>
</feature>
<keyword evidence="3" id="KW-0812">Transmembrane</keyword>
<feature type="compositionally biased region" description="Low complexity" evidence="2">
    <location>
        <begin position="47"/>
        <end position="59"/>
    </location>
</feature>
<feature type="domain" description="Cell envelope-related transcriptional attenuator" evidence="4">
    <location>
        <begin position="169"/>
        <end position="311"/>
    </location>
</feature>
<dbReference type="PANTHER" id="PTHR33392:SF6">
    <property type="entry name" value="POLYISOPRENYL-TEICHOIC ACID--PEPTIDOGLYCAN TEICHOIC ACID TRANSFERASE TAGU"/>
    <property type="match status" value="1"/>
</dbReference>
<feature type="compositionally biased region" description="Acidic residues" evidence="2">
    <location>
        <begin position="68"/>
        <end position="84"/>
    </location>
</feature>
<comment type="similarity">
    <text evidence="1">Belongs to the LytR/CpsA/Psr (LCP) family.</text>
</comment>
<dbReference type="Proteomes" id="UP000256253">
    <property type="component" value="Unassembled WGS sequence"/>
</dbReference>
<dbReference type="RefSeq" id="WP_245950352.1">
    <property type="nucleotide sequence ID" value="NZ_QTUA01000001.1"/>
</dbReference>
<keyword evidence="6" id="KW-1185">Reference proteome</keyword>
<evidence type="ECO:0000313" key="5">
    <source>
        <dbReference type="EMBL" id="REF32250.1"/>
    </source>
</evidence>
<feature type="compositionally biased region" description="Low complexity" evidence="2">
    <location>
        <begin position="1"/>
        <end position="11"/>
    </location>
</feature>
<evidence type="ECO:0000256" key="1">
    <source>
        <dbReference type="ARBA" id="ARBA00006068"/>
    </source>
</evidence>
<dbReference type="NCBIfam" id="TIGR00350">
    <property type="entry name" value="lytR_cpsA_psr"/>
    <property type="match status" value="1"/>
</dbReference>
<evidence type="ECO:0000313" key="6">
    <source>
        <dbReference type="Proteomes" id="UP000256253"/>
    </source>
</evidence>
<dbReference type="EMBL" id="QTUA01000001">
    <property type="protein sequence ID" value="REF32250.1"/>
    <property type="molecule type" value="Genomic_DNA"/>
</dbReference>
<name>A0A3D9UW97_9MICO</name>
<dbReference type="InterPro" id="IPR050922">
    <property type="entry name" value="LytR/CpsA/Psr_CW_biosynth"/>
</dbReference>
<comment type="caution">
    <text evidence="5">The sequence shown here is derived from an EMBL/GenBank/DDBJ whole genome shotgun (WGS) entry which is preliminary data.</text>
</comment>
<evidence type="ECO:0000256" key="2">
    <source>
        <dbReference type="SAM" id="MobiDB-lite"/>
    </source>
</evidence>
<dbReference type="AlphaFoldDB" id="A0A3D9UW97"/>
<feature type="region of interest" description="Disordered" evidence="2">
    <location>
        <begin position="1"/>
        <end position="89"/>
    </location>
</feature>
<gene>
    <name evidence="5" type="ORF">DFJ65_3356</name>
</gene>
<feature type="transmembrane region" description="Helical" evidence="3">
    <location>
        <begin position="98"/>
        <end position="121"/>
    </location>
</feature>
<protein>
    <submittedName>
        <fullName evidence="5">LytR family transcriptional attenuator</fullName>
    </submittedName>
</protein>
<evidence type="ECO:0000256" key="3">
    <source>
        <dbReference type="SAM" id="Phobius"/>
    </source>
</evidence>
<proteinExistence type="inferred from homology"/>
<dbReference type="InterPro" id="IPR004474">
    <property type="entry name" value="LytR_CpsA_psr"/>
</dbReference>